<organism evidence="7 8">
    <name type="scientific">Hyaloscypha bicolor E</name>
    <dbReference type="NCBI Taxonomy" id="1095630"/>
    <lineage>
        <taxon>Eukaryota</taxon>
        <taxon>Fungi</taxon>
        <taxon>Dikarya</taxon>
        <taxon>Ascomycota</taxon>
        <taxon>Pezizomycotina</taxon>
        <taxon>Leotiomycetes</taxon>
        <taxon>Helotiales</taxon>
        <taxon>Hyaloscyphaceae</taxon>
        <taxon>Hyaloscypha</taxon>
        <taxon>Hyaloscypha bicolor</taxon>
    </lineage>
</organism>
<keyword evidence="2" id="KW-0596">Phosphopantetheine</keyword>
<dbReference type="InParanoid" id="A0A2J6TAX9"/>
<gene>
    <name evidence="7" type="ORF">K444DRAFT_612760</name>
</gene>
<name>A0A2J6TAX9_9HELO</name>
<feature type="domain" description="AMP-dependent synthetase/ligase" evidence="6">
    <location>
        <begin position="104"/>
        <end position="457"/>
    </location>
</feature>
<dbReference type="Gene3D" id="3.30.300.30">
    <property type="match status" value="1"/>
</dbReference>
<dbReference type="Gene3D" id="3.30.559.30">
    <property type="entry name" value="Nonribosomal peptide synthetase, condensation domain"/>
    <property type="match status" value="1"/>
</dbReference>
<dbReference type="InterPro" id="IPR042099">
    <property type="entry name" value="ANL_N_sf"/>
</dbReference>
<accession>A0A2J6TAX9</accession>
<evidence type="ECO:0000256" key="3">
    <source>
        <dbReference type="ARBA" id="ARBA00022553"/>
    </source>
</evidence>
<keyword evidence="4" id="KW-0436">Ligase</keyword>
<evidence type="ECO:0000313" key="8">
    <source>
        <dbReference type="Proteomes" id="UP000235371"/>
    </source>
</evidence>
<sequence length="1237" mass="137151">MPLGLETQTRESSSAIRTMAKQTNGEPVPPHKTPQLAECHGELYTDLDHSVWDMLLSTATHYPKVDAVISLWQAANHLDNLVGRSIIKETKPGSEVDSSGQDESHFRWTYEELVKATELVAGLLQSKGCVEGENLVAFLWNSAEWVLFFWVAARLKMPFIPLDPRSMSETADEYLSRLKPSVVIVQDEVAAEALSIFSPLLQNSKILISCTTSPSVQWRSLSTLKSMEVPAAKPFDAGENPGNDIALIVFTSGTTSTPKGCPHSATNILSESVDFDPDRPGVVPLQKWLVQTPVSHIFAINNCLRAFRYGGVIYFPSKTFDIYASVKTIEDHKCTRLSAVPTLVQGLLSVKGYPEKERTGLHYISLAGTLIKDEDVRMCKKLGSDFVVQVYGMSEGAPVTSWLRDDPLFDDGHYPGVGKVIPGARIRVCSPSSREVLNRDVPGELHIGGTSVISGYLDGADSDAFYKDEYGCWLKTGDQAIIDENGVVHILGRYKDLIIRGGENISPAKIEKCLEQIPGLFTQVVGLPDEIAGEVPVAVVHSLMSSTKQDIMKLVEHLGPNHSLAAIITLEELGIEKYPVTSAGKVRKNILKELVCQYFGVVNDKENKEPPSTDPLTPPSSIHAAEVVGLEPLSLQDEELAETIQQLVDIWSTLVISAPGKYDAMFDFADSITLLRYTDKVWRTLGKKLYLQDFLVHDTVEKQAKLLQTRESTPQEASGANKVTLSASELSRSKDGPPGLADIAHVNGDPQRFIETRHATSAVLSPLNLSWEKNVEDIIPIKDSFFAMADGLRPQSFRHRMAFSIANKSRQSIRKALEKGLDSRPLFRTFLVKMPDNTPIHIVIRPSKALYDILITEREGLTEKDIEDLTLDDNAKSFSRTQMVQVVIAHSATDPAISTLILTYNHSVFDALSMIPWIRDLDLLISDPETKLLASTPFKLFADMMHSHAGSMPATLDVNYFVNRFSGISKETKAFWPPQRAPGWLIANDVDSPDLPSRTIARNGRERVRYPRVVTKTKVPQMATLKEKGIQPVIVVKTAIAIFNVRQTGQDHALFNSLDTGRSWPFMPSWIPLPPAMSIDGPTMEWTGNMIHVLRTETVGELLERMTEDQEELSKHAHAPLFRVLDGLGKEGPFVLQGLLRQSFNWDISLQCLDYAKYGNDLTTLKLVERVDWPDGGFVWGAGMTGPEELCVLATWDDAQMSTEETEGHVASLNMIIQWMIEPESWGKSVGDILQEK</sequence>
<dbReference type="PANTHER" id="PTHR43201">
    <property type="entry name" value="ACYL-COA SYNTHETASE"/>
    <property type="match status" value="1"/>
</dbReference>
<evidence type="ECO:0000313" key="7">
    <source>
        <dbReference type="EMBL" id="PMD60118.1"/>
    </source>
</evidence>
<dbReference type="EMBL" id="KZ613791">
    <property type="protein sequence ID" value="PMD60118.1"/>
    <property type="molecule type" value="Genomic_DNA"/>
</dbReference>
<dbReference type="Proteomes" id="UP000235371">
    <property type="component" value="Unassembled WGS sequence"/>
</dbReference>
<dbReference type="GO" id="GO:0031956">
    <property type="term" value="F:medium-chain fatty acid-CoA ligase activity"/>
    <property type="evidence" value="ECO:0007669"/>
    <property type="project" value="TreeGrafter"/>
</dbReference>
<dbReference type="PROSITE" id="PS00455">
    <property type="entry name" value="AMP_BINDING"/>
    <property type="match status" value="1"/>
</dbReference>
<dbReference type="GeneID" id="36588282"/>
<evidence type="ECO:0000256" key="5">
    <source>
        <dbReference type="SAM" id="MobiDB-lite"/>
    </source>
</evidence>
<dbReference type="Gene3D" id="3.40.50.12780">
    <property type="entry name" value="N-terminal domain of ligase-like"/>
    <property type="match status" value="1"/>
</dbReference>
<dbReference type="InterPro" id="IPR045851">
    <property type="entry name" value="AMP-bd_C_sf"/>
</dbReference>
<comment type="similarity">
    <text evidence="1">Belongs to the ATP-dependent AMP-binding enzyme family.</text>
</comment>
<dbReference type="Pfam" id="PF00501">
    <property type="entry name" value="AMP-binding"/>
    <property type="match status" value="1"/>
</dbReference>
<feature type="compositionally biased region" description="Polar residues" evidence="5">
    <location>
        <begin position="709"/>
        <end position="730"/>
    </location>
</feature>
<feature type="region of interest" description="Disordered" evidence="5">
    <location>
        <begin position="708"/>
        <end position="738"/>
    </location>
</feature>
<dbReference type="Gene3D" id="3.30.559.10">
    <property type="entry name" value="Chloramphenicol acetyltransferase-like domain"/>
    <property type="match status" value="1"/>
</dbReference>
<evidence type="ECO:0000256" key="1">
    <source>
        <dbReference type="ARBA" id="ARBA00006432"/>
    </source>
</evidence>
<dbReference type="RefSeq" id="XP_024737022.1">
    <property type="nucleotide sequence ID" value="XM_024880205.1"/>
</dbReference>
<dbReference type="GO" id="GO:0006631">
    <property type="term" value="P:fatty acid metabolic process"/>
    <property type="evidence" value="ECO:0007669"/>
    <property type="project" value="TreeGrafter"/>
</dbReference>
<evidence type="ECO:0000256" key="2">
    <source>
        <dbReference type="ARBA" id="ARBA00022450"/>
    </source>
</evidence>
<dbReference type="OrthoDB" id="10253869at2759"/>
<dbReference type="InterPro" id="IPR020845">
    <property type="entry name" value="AMP-binding_CS"/>
</dbReference>
<dbReference type="AlphaFoldDB" id="A0A2J6TAX9"/>
<dbReference type="PANTHER" id="PTHR43201:SF5">
    <property type="entry name" value="MEDIUM-CHAIN ACYL-COA LIGASE ACSF2, MITOCHONDRIAL"/>
    <property type="match status" value="1"/>
</dbReference>
<dbReference type="CDD" id="cd04433">
    <property type="entry name" value="AFD_class_I"/>
    <property type="match status" value="1"/>
</dbReference>
<dbReference type="STRING" id="1095630.A0A2J6TAX9"/>
<dbReference type="InterPro" id="IPR023213">
    <property type="entry name" value="CAT-like_dom_sf"/>
</dbReference>
<dbReference type="SUPFAM" id="SSF52777">
    <property type="entry name" value="CoA-dependent acyltransferases"/>
    <property type="match status" value="2"/>
</dbReference>
<reference evidence="7 8" key="1">
    <citation type="submission" date="2016-04" db="EMBL/GenBank/DDBJ databases">
        <title>A degradative enzymes factory behind the ericoid mycorrhizal symbiosis.</title>
        <authorList>
            <consortium name="DOE Joint Genome Institute"/>
            <person name="Martino E."/>
            <person name="Morin E."/>
            <person name="Grelet G."/>
            <person name="Kuo A."/>
            <person name="Kohler A."/>
            <person name="Daghino S."/>
            <person name="Barry K."/>
            <person name="Choi C."/>
            <person name="Cichocki N."/>
            <person name="Clum A."/>
            <person name="Copeland A."/>
            <person name="Hainaut M."/>
            <person name="Haridas S."/>
            <person name="Labutti K."/>
            <person name="Lindquist E."/>
            <person name="Lipzen A."/>
            <person name="Khouja H.-R."/>
            <person name="Murat C."/>
            <person name="Ohm R."/>
            <person name="Olson A."/>
            <person name="Spatafora J."/>
            <person name="Veneault-Fourrey C."/>
            <person name="Henrissat B."/>
            <person name="Grigoriev I."/>
            <person name="Martin F."/>
            <person name="Perotto S."/>
        </authorList>
    </citation>
    <scope>NUCLEOTIDE SEQUENCE [LARGE SCALE GENOMIC DNA]</scope>
    <source>
        <strain evidence="7 8">E</strain>
    </source>
</reference>
<keyword evidence="3" id="KW-0597">Phosphoprotein</keyword>
<evidence type="ECO:0000259" key="6">
    <source>
        <dbReference type="Pfam" id="PF00501"/>
    </source>
</evidence>
<keyword evidence="8" id="KW-1185">Reference proteome</keyword>
<dbReference type="InterPro" id="IPR000873">
    <property type="entry name" value="AMP-dep_synth/lig_dom"/>
</dbReference>
<protein>
    <submittedName>
        <fullName evidence="7">Acetyl-CoA synthetase-like protein</fullName>
    </submittedName>
</protein>
<proteinExistence type="inferred from homology"/>
<dbReference type="SUPFAM" id="SSF56801">
    <property type="entry name" value="Acetyl-CoA synthetase-like"/>
    <property type="match status" value="1"/>
</dbReference>
<evidence type="ECO:0000256" key="4">
    <source>
        <dbReference type="ARBA" id="ARBA00022598"/>
    </source>
</evidence>